<accession>A0A6B2NTN8</accession>
<sequence>MSAQGVRIVGLARHWLGTPYRHQCSVRGAGSDCLGLIRGVWRELKGGEPEAVPAYSMDWSEPQGEERLWAAAQRHLREVVGGDMALGEVLLFRMRAGSVAKHLGIVSVTGTCPRFIHAYSGHGVVESPLSAPWMRRVVARFEFPLEVC</sequence>
<name>A0A6B2NTN8_9RHOB</name>
<proteinExistence type="inferred from homology"/>
<comment type="caution">
    <text evidence="6">The sequence shown here is derived from an EMBL/GenBank/DDBJ whole genome shotgun (WGS) entry which is preliminary data.</text>
</comment>
<keyword evidence="2" id="KW-0645">Protease</keyword>
<dbReference type="AlphaFoldDB" id="A0A6B2NTN8"/>
<protein>
    <submittedName>
        <fullName evidence="6">Peptidase</fullName>
    </submittedName>
</protein>
<organism evidence="6">
    <name type="scientific">Ruegeria sp. PrR005</name>
    <dbReference type="NCBI Taxonomy" id="2706882"/>
    <lineage>
        <taxon>Bacteria</taxon>
        <taxon>Pseudomonadati</taxon>
        <taxon>Pseudomonadota</taxon>
        <taxon>Alphaproteobacteria</taxon>
        <taxon>Rhodobacterales</taxon>
        <taxon>Roseobacteraceae</taxon>
        <taxon>Ruegeria</taxon>
    </lineage>
</organism>
<evidence type="ECO:0000256" key="4">
    <source>
        <dbReference type="ARBA" id="ARBA00022807"/>
    </source>
</evidence>
<dbReference type="EMBL" id="JAAGOX010000055">
    <property type="protein sequence ID" value="NDW47591.1"/>
    <property type="molecule type" value="Genomic_DNA"/>
</dbReference>
<dbReference type="SUPFAM" id="SSF54001">
    <property type="entry name" value="Cysteine proteinases"/>
    <property type="match status" value="1"/>
</dbReference>
<dbReference type="RefSeq" id="WP_164132600.1">
    <property type="nucleotide sequence ID" value="NZ_JAAGOX010000055.1"/>
</dbReference>
<dbReference type="PROSITE" id="PS51935">
    <property type="entry name" value="NLPC_P60"/>
    <property type="match status" value="1"/>
</dbReference>
<evidence type="ECO:0000256" key="2">
    <source>
        <dbReference type="ARBA" id="ARBA00022670"/>
    </source>
</evidence>
<comment type="similarity">
    <text evidence="1">Belongs to the peptidase C40 family.</text>
</comment>
<dbReference type="InterPro" id="IPR000064">
    <property type="entry name" value="NLP_P60_dom"/>
</dbReference>
<dbReference type="NCBIfam" id="TIGR02219">
    <property type="entry name" value="phage_NlpC_fam"/>
    <property type="match status" value="1"/>
</dbReference>
<dbReference type="InterPro" id="IPR038765">
    <property type="entry name" value="Papain-like_cys_pep_sf"/>
</dbReference>
<keyword evidence="3" id="KW-0378">Hydrolase</keyword>
<evidence type="ECO:0000313" key="6">
    <source>
        <dbReference type="EMBL" id="NDW47591.1"/>
    </source>
</evidence>
<dbReference type="GO" id="GO:0006508">
    <property type="term" value="P:proteolysis"/>
    <property type="evidence" value="ECO:0007669"/>
    <property type="project" value="UniProtKB-KW"/>
</dbReference>
<dbReference type="Gene3D" id="3.90.1720.10">
    <property type="entry name" value="endopeptidase domain like (from Nostoc punctiforme)"/>
    <property type="match status" value="1"/>
</dbReference>
<reference evidence="6" key="1">
    <citation type="submission" date="2020-02" db="EMBL/GenBank/DDBJ databases">
        <title>Delineation of the pyrene-degrading pathway in Roseobacter clade bacteria by genomic analysis.</title>
        <authorList>
            <person name="Zhou H."/>
            <person name="Wang H."/>
        </authorList>
    </citation>
    <scope>NUCLEOTIDE SEQUENCE</scope>
    <source>
        <strain evidence="6">PrR005</strain>
    </source>
</reference>
<evidence type="ECO:0000256" key="1">
    <source>
        <dbReference type="ARBA" id="ARBA00007074"/>
    </source>
</evidence>
<keyword evidence="4" id="KW-0788">Thiol protease</keyword>
<evidence type="ECO:0000256" key="3">
    <source>
        <dbReference type="ARBA" id="ARBA00022801"/>
    </source>
</evidence>
<gene>
    <name evidence="6" type="ORF">G0P99_21820</name>
</gene>
<dbReference type="GO" id="GO:0008234">
    <property type="term" value="F:cysteine-type peptidase activity"/>
    <property type="evidence" value="ECO:0007669"/>
    <property type="project" value="UniProtKB-KW"/>
</dbReference>
<dbReference type="InterPro" id="IPR011929">
    <property type="entry name" value="Phage_pept_NlpC/P60"/>
</dbReference>
<feature type="domain" description="NlpC/P60" evidence="5">
    <location>
        <begin position="2"/>
        <end position="144"/>
    </location>
</feature>
<evidence type="ECO:0000259" key="5">
    <source>
        <dbReference type="PROSITE" id="PS51935"/>
    </source>
</evidence>